<dbReference type="AlphaFoldDB" id="A0A0G1L562"/>
<protein>
    <recommendedName>
        <fullName evidence="3">FG-GAP repeat protein</fullName>
    </recommendedName>
</protein>
<evidence type="ECO:0000313" key="1">
    <source>
        <dbReference type="EMBL" id="KKT90920.1"/>
    </source>
</evidence>
<name>A0A0G1L562_9BACT</name>
<reference evidence="1 2" key="1">
    <citation type="journal article" date="2015" name="Nature">
        <title>rRNA introns, odd ribosomes, and small enigmatic genomes across a large radiation of phyla.</title>
        <authorList>
            <person name="Brown C.T."/>
            <person name="Hug L.A."/>
            <person name="Thomas B.C."/>
            <person name="Sharon I."/>
            <person name="Castelle C.J."/>
            <person name="Singh A."/>
            <person name="Wilkins M.J."/>
            <person name="Williams K.H."/>
            <person name="Banfield J.F."/>
        </authorList>
    </citation>
    <scope>NUCLEOTIDE SEQUENCE [LARGE SCALE GENOMIC DNA]</scope>
</reference>
<dbReference type="EMBL" id="LCKF01000022">
    <property type="protein sequence ID" value="KKT90920.1"/>
    <property type="molecule type" value="Genomic_DNA"/>
</dbReference>
<sequence length="113" mass="12145">SVKLVTDVWGMPATGELNNDGNMDAAVLLTQSEGGSGTFYYVAVALGNGARTNAILLGDRIAPQNLQIVPPDLILVNYANRKPNDAMTTQPSEGVNAYFRVRNATLEKYQSTQ</sequence>
<evidence type="ECO:0000313" key="2">
    <source>
        <dbReference type="Proteomes" id="UP000033966"/>
    </source>
</evidence>
<comment type="caution">
    <text evidence="1">The sequence shown here is derived from an EMBL/GenBank/DDBJ whole genome shotgun (WGS) entry which is preliminary data.</text>
</comment>
<dbReference type="PATRIC" id="fig|1618662.3.peg.442"/>
<organism evidence="1 2">
    <name type="scientific">Candidatus Jorgensenbacteria bacterium GW2011_GWA2_45_13</name>
    <dbReference type="NCBI Taxonomy" id="1618662"/>
    <lineage>
        <taxon>Bacteria</taxon>
        <taxon>Candidatus Joergenseniibacteriota</taxon>
    </lineage>
</organism>
<accession>A0A0G1L562</accession>
<feature type="non-terminal residue" evidence="1">
    <location>
        <position position="1"/>
    </location>
</feature>
<proteinExistence type="predicted"/>
<evidence type="ECO:0008006" key="3">
    <source>
        <dbReference type="Google" id="ProtNLM"/>
    </source>
</evidence>
<gene>
    <name evidence="1" type="ORF">UW92_C0022G0001</name>
</gene>
<dbReference type="Proteomes" id="UP000033966">
    <property type="component" value="Unassembled WGS sequence"/>
</dbReference>